<evidence type="ECO:0000313" key="8">
    <source>
        <dbReference type="Proteomes" id="UP000626242"/>
    </source>
</evidence>
<evidence type="ECO:0000256" key="4">
    <source>
        <dbReference type="ARBA" id="ARBA00022691"/>
    </source>
</evidence>
<dbReference type="Gene3D" id="1.10.8.10">
    <property type="entry name" value="DNA helicase RuvA subunit, C-terminal domain"/>
    <property type="match status" value="1"/>
</dbReference>
<dbReference type="PROSITE" id="PS00092">
    <property type="entry name" value="N6_MTASE"/>
    <property type="match status" value="1"/>
</dbReference>
<dbReference type="Gene3D" id="3.40.50.150">
    <property type="entry name" value="Vaccinia Virus protein VP39"/>
    <property type="match status" value="1"/>
</dbReference>
<evidence type="ECO:0000313" key="7">
    <source>
        <dbReference type="EMBL" id="MBD8017874.1"/>
    </source>
</evidence>
<dbReference type="PANTHER" id="PTHR18895">
    <property type="entry name" value="HEMK METHYLTRANSFERASE"/>
    <property type="match status" value="1"/>
</dbReference>
<comment type="catalytic activity">
    <reaction evidence="5">
        <text>L-glutaminyl-[peptide chain release factor] + S-adenosyl-L-methionine = N(5)-methyl-L-glutaminyl-[peptide chain release factor] + S-adenosyl-L-homocysteine + H(+)</text>
        <dbReference type="Rhea" id="RHEA:42896"/>
        <dbReference type="Rhea" id="RHEA-COMP:10271"/>
        <dbReference type="Rhea" id="RHEA-COMP:10272"/>
        <dbReference type="ChEBI" id="CHEBI:15378"/>
        <dbReference type="ChEBI" id="CHEBI:30011"/>
        <dbReference type="ChEBI" id="CHEBI:57856"/>
        <dbReference type="ChEBI" id="CHEBI:59789"/>
        <dbReference type="ChEBI" id="CHEBI:61891"/>
        <dbReference type="EC" id="2.1.1.297"/>
    </reaction>
</comment>
<dbReference type="GO" id="GO:0032259">
    <property type="term" value="P:methylation"/>
    <property type="evidence" value="ECO:0007669"/>
    <property type="project" value="UniProtKB-KW"/>
</dbReference>
<dbReference type="Pfam" id="PF05175">
    <property type="entry name" value="MTS"/>
    <property type="match status" value="1"/>
</dbReference>
<evidence type="ECO:0000256" key="2">
    <source>
        <dbReference type="ARBA" id="ARBA00022603"/>
    </source>
</evidence>
<dbReference type="PANTHER" id="PTHR18895:SF74">
    <property type="entry name" value="MTRF1L RELEASE FACTOR GLUTAMINE METHYLTRANSFERASE"/>
    <property type="match status" value="1"/>
</dbReference>
<dbReference type="InterPro" id="IPR029063">
    <property type="entry name" value="SAM-dependent_MTases_sf"/>
</dbReference>
<dbReference type="InterPro" id="IPR007848">
    <property type="entry name" value="Small_mtfrase_dom"/>
</dbReference>
<reference evidence="7 8" key="1">
    <citation type="submission" date="2020-08" db="EMBL/GenBank/DDBJ databases">
        <title>A Genomic Blueprint of the Chicken Gut Microbiome.</title>
        <authorList>
            <person name="Gilroy R."/>
            <person name="Ravi A."/>
            <person name="Getino M."/>
            <person name="Pursley I."/>
            <person name="Horton D.L."/>
            <person name="Alikhan N.-F."/>
            <person name="Baker D."/>
            <person name="Gharbi K."/>
            <person name="Hall N."/>
            <person name="Watson M."/>
            <person name="Adriaenssens E.M."/>
            <person name="Foster-Nyarko E."/>
            <person name="Jarju S."/>
            <person name="Secka A."/>
            <person name="Antonio M."/>
            <person name="Oren A."/>
            <person name="Chaudhuri R."/>
            <person name="La Ragione R.M."/>
            <person name="Hildebrand F."/>
            <person name="Pallen M.J."/>
        </authorList>
    </citation>
    <scope>NUCLEOTIDE SEQUENCE [LARGE SCALE GENOMIC DNA]</scope>
    <source>
        <strain evidence="7 8">Sa1CVA4</strain>
    </source>
</reference>
<keyword evidence="2 7" id="KW-0489">Methyltransferase</keyword>
<accession>A0ABR8WLH2</accession>
<evidence type="ECO:0000259" key="6">
    <source>
        <dbReference type="Pfam" id="PF05175"/>
    </source>
</evidence>
<feature type="domain" description="Methyltransferase small" evidence="6">
    <location>
        <begin position="117"/>
        <end position="200"/>
    </location>
</feature>
<dbReference type="EMBL" id="JACSPS010000002">
    <property type="protein sequence ID" value="MBD8017874.1"/>
    <property type="molecule type" value="Genomic_DNA"/>
</dbReference>
<sequence>MTLQDLKDVYKTELSAIYDAGEITELFAVFTTEFVGLSRMEQRRSLDLILTEDQTKVLIQALNELKSGKPFQQILGKTEFYGVDFIVTEDVLVPRPETEELLELAIGQINRIHTTKRTLKILDIGTGSGIIPIILKKHFPEAKVCAVDFSQKALEVAQKNAALHNVDINFIHADYLNSELSDVFEVIISNPPYIRQNEKSDIAVSVKDFEPEMALFSPTENALIFYEKIAGDCKKHLAAGGMVFLEINQKLGAETCGLFEEVLTRAELVKDISGNDRMVWGIK</sequence>
<keyword evidence="4" id="KW-0949">S-adenosyl-L-methionine</keyword>
<dbReference type="InterPro" id="IPR050320">
    <property type="entry name" value="N5-glutamine_MTase"/>
</dbReference>
<dbReference type="EC" id="2.1.1.297" evidence="1"/>
<dbReference type="CDD" id="cd02440">
    <property type="entry name" value="AdoMet_MTases"/>
    <property type="match status" value="1"/>
</dbReference>
<organism evidence="7 8">
    <name type="scientific">Kaistella pullorum</name>
    <dbReference type="NCBI Taxonomy" id="2763074"/>
    <lineage>
        <taxon>Bacteria</taxon>
        <taxon>Pseudomonadati</taxon>
        <taxon>Bacteroidota</taxon>
        <taxon>Flavobacteriia</taxon>
        <taxon>Flavobacteriales</taxon>
        <taxon>Weeksellaceae</taxon>
        <taxon>Chryseobacterium group</taxon>
        <taxon>Kaistella</taxon>
    </lineage>
</organism>
<dbReference type="InterPro" id="IPR019874">
    <property type="entry name" value="RF_methyltr_PrmC"/>
</dbReference>
<gene>
    <name evidence="7" type="primary">prmC</name>
    <name evidence="7" type="ORF">H9628_05270</name>
</gene>
<dbReference type="NCBIfam" id="TIGR00536">
    <property type="entry name" value="hemK_fam"/>
    <property type="match status" value="1"/>
</dbReference>
<dbReference type="InterPro" id="IPR002052">
    <property type="entry name" value="DNA_methylase_N6_adenine_CS"/>
</dbReference>
<keyword evidence="8" id="KW-1185">Reference proteome</keyword>
<dbReference type="NCBIfam" id="TIGR03534">
    <property type="entry name" value="RF_mod_PrmC"/>
    <property type="match status" value="1"/>
</dbReference>
<keyword evidence="3 7" id="KW-0808">Transferase</keyword>
<dbReference type="Proteomes" id="UP000626242">
    <property type="component" value="Unassembled WGS sequence"/>
</dbReference>
<dbReference type="InterPro" id="IPR004556">
    <property type="entry name" value="HemK-like"/>
</dbReference>
<name>A0ABR8WLH2_9FLAO</name>
<dbReference type="GO" id="GO:0102559">
    <property type="term" value="F:peptide chain release factor N(5)-glutamine methyltransferase activity"/>
    <property type="evidence" value="ECO:0007669"/>
    <property type="project" value="UniProtKB-EC"/>
</dbReference>
<evidence type="ECO:0000256" key="5">
    <source>
        <dbReference type="ARBA" id="ARBA00048391"/>
    </source>
</evidence>
<dbReference type="SUPFAM" id="SSF53335">
    <property type="entry name" value="S-adenosyl-L-methionine-dependent methyltransferases"/>
    <property type="match status" value="1"/>
</dbReference>
<comment type="caution">
    <text evidence="7">The sequence shown here is derived from an EMBL/GenBank/DDBJ whole genome shotgun (WGS) entry which is preliminary data.</text>
</comment>
<protein>
    <recommendedName>
        <fullName evidence="1">peptide chain release factor N(5)-glutamine methyltransferase</fullName>
        <ecNumber evidence="1">2.1.1.297</ecNumber>
    </recommendedName>
</protein>
<proteinExistence type="predicted"/>
<dbReference type="RefSeq" id="WP_251833082.1">
    <property type="nucleotide sequence ID" value="NZ_JACSPS010000002.1"/>
</dbReference>
<evidence type="ECO:0000256" key="3">
    <source>
        <dbReference type="ARBA" id="ARBA00022679"/>
    </source>
</evidence>
<evidence type="ECO:0000256" key="1">
    <source>
        <dbReference type="ARBA" id="ARBA00012771"/>
    </source>
</evidence>